<proteinExistence type="predicted"/>
<organism evidence="1 2">
    <name type="scientific">Chengkuizengella axinellae</name>
    <dbReference type="NCBI Taxonomy" id="3064388"/>
    <lineage>
        <taxon>Bacteria</taxon>
        <taxon>Bacillati</taxon>
        <taxon>Bacillota</taxon>
        <taxon>Bacilli</taxon>
        <taxon>Bacillales</taxon>
        <taxon>Paenibacillaceae</taxon>
        <taxon>Chengkuizengella</taxon>
    </lineage>
</organism>
<comment type="caution">
    <text evidence="1">The sequence shown here is derived from an EMBL/GenBank/DDBJ whole genome shotgun (WGS) entry which is preliminary data.</text>
</comment>
<evidence type="ECO:0000313" key="1">
    <source>
        <dbReference type="EMBL" id="MDP5276104.1"/>
    </source>
</evidence>
<accession>A0ABT9J581</accession>
<sequence>MIMKDAETPVLISKREGTALLYLSFCGVMQFRQLSRFFKPFEAKKKINTMIEKGIIQKNTIFKNKTGVKPKVIYQLTVDGMKIIKIVPNRIRSHEYVGLLSIAELITKLYENVPIQLKRFRMPYRVIEIANVELYIAYMREDLRLLKNQKHIIIGPSLYDFKPLTDSKSFVRFALQNEVFLEPSDRLFYKYENDEWIKEINAMFAPQKNE</sequence>
<reference evidence="1 2" key="1">
    <citation type="submission" date="2023-08" db="EMBL/GenBank/DDBJ databases">
        <authorList>
            <person name="Park J.-S."/>
        </authorList>
    </citation>
    <scope>NUCLEOTIDE SEQUENCE [LARGE SCALE GENOMIC DNA]</scope>
    <source>
        <strain evidence="1 2">2205SS18-9</strain>
    </source>
</reference>
<keyword evidence="2" id="KW-1185">Reference proteome</keyword>
<name>A0ABT9J581_9BACL</name>
<dbReference type="Proteomes" id="UP001231941">
    <property type="component" value="Unassembled WGS sequence"/>
</dbReference>
<evidence type="ECO:0008006" key="3">
    <source>
        <dbReference type="Google" id="ProtNLM"/>
    </source>
</evidence>
<evidence type="ECO:0000313" key="2">
    <source>
        <dbReference type="Proteomes" id="UP001231941"/>
    </source>
</evidence>
<dbReference type="RefSeq" id="WP_305993415.1">
    <property type="nucleotide sequence ID" value="NZ_JAVAMP010000012.1"/>
</dbReference>
<gene>
    <name evidence="1" type="ORF">Q5Y73_18560</name>
</gene>
<dbReference type="EMBL" id="JAVAMP010000012">
    <property type="protein sequence ID" value="MDP5276104.1"/>
    <property type="molecule type" value="Genomic_DNA"/>
</dbReference>
<protein>
    <recommendedName>
        <fullName evidence="3">Transcriptional regulator</fullName>
    </recommendedName>
</protein>